<dbReference type="Pfam" id="PF00403">
    <property type="entry name" value="HMA"/>
    <property type="match status" value="1"/>
</dbReference>
<evidence type="ECO:0000256" key="8">
    <source>
        <dbReference type="ARBA" id="ARBA00022741"/>
    </source>
</evidence>
<sequence length="759" mass="80721">MATDGDGTASLRMKIGGMSCSFCTSTIRTAYERIDGVREVGVSLAHEEGLVKYDPAKVSEDHLKRTLHDIGYTYRDPDKVAGFEEEEAELAQARNRLIAAGTFTGITLVLMLLGMEPFATVLAHPMLPWVMLALAAETMFVTGWFIKKMAFASLRRRIFNQHVLLEFAAFAGLVGGLLGVFVNPEFPAGHFFAVATFVTTYHILSDYVSKVVRTRSSQAIRKLLDLQPNDARVIRDGFEQDVPVDEVAIGELVRVRPGESIPVDGAVTEGASAVDQSLVTGEPIPEEKVAGDEVIGGSVNRTGTLVLRVSRVGQESFLARVARSIEEARALRPGVLQLMDVILKHFVRVVLTAAALAFGLWVVGPIFWAGGPDWFRAVFATLAVLVMGYPCALGMATPLAMIRGGGMAAERGILMRSGEAFQIMSRLRTVVLDKTGTITRGEPGVETVVAVGDYRDADVLGWAATVEAASEHPLARAIEDAAEARELPLGDAGEFGAHPGRGVEATVDGARILVGKPAFLAEQGIDVAAADEYRERLESGGRTVVAVARDGVLVGLVGVADTVKADAAEAVSGMRELGLTPVMITGDNERTARAVAEQVGIERVFAQVLPEEKANRVRELQQQGRRVAMVGDGINDAPALTQADIGFAIGAGTDIAIESADIVVMGDRLGSVTDAHRIGVNSYAKTKQNLALAFAFNGIGIPVAITGLLHPIWAMVAMVASVTAVLTNSFAGSALRRVTGAARDSERDGRWDAGTLETA</sequence>
<evidence type="ECO:0000256" key="13">
    <source>
        <dbReference type="ARBA" id="ARBA00023008"/>
    </source>
</evidence>
<dbReference type="Gene3D" id="3.40.50.1000">
    <property type="entry name" value="HAD superfamily/HAD-like"/>
    <property type="match status" value="1"/>
</dbReference>
<dbReference type="RefSeq" id="WP_180891306.1">
    <property type="nucleotide sequence ID" value="NZ_JACCKD010000001.1"/>
</dbReference>
<dbReference type="InterPro" id="IPR006121">
    <property type="entry name" value="HMA_dom"/>
</dbReference>
<feature type="transmembrane region" description="Helical" evidence="22">
    <location>
        <begin position="374"/>
        <end position="393"/>
    </location>
</feature>
<dbReference type="InterPro" id="IPR018303">
    <property type="entry name" value="ATPase_P-typ_P_site"/>
</dbReference>
<protein>
    <recommendedName>
        <fullName evidence="20">Probable copper-exporting P-type ATPase V</fullName>
        <ecNumber evidence="3">7.2.2.8</ecNumber>
    </recommendedName>
    <alternativeName>
        <fullName evidence="16">Cu(+)-exporting ATPase</fullName>
    </alternativeName>
    <alternativeName>
        <fullName evidence="21">Probable copper-transporting ATPase SynA</fullName>
    </alternativeName>
</protein>
<dbReference type="InterPro" id="IPR008250">
    <property type="entry name" value="ATPase_P-typ_transduc_dom_A_sf"/>
</dbReference>
<evidence type="ECO:0000313" key="24">
    <source>
        <dbReference type="EMBL" id="MBA0124443.1"/>
    </source>
</evidence>
<comment type="function">
    <text evidence="17">Involved in copper transport.</text>
</comment>
<dbReference type="GO" id="GO:0005886">
    <property type="term" value="C:plasma membrane"/>
    <property type="evidence" value="ECO:0007669"/>
    <property type="project" value="UniProtKB-SubCell"/>
</dbReference>
<dbReference type="GO" id="GO:0005524">
    <property type="term" value="F:ATP binding"/>
    <property type="evidence" value="ECO:0007669"/>
    <property type="project" value="UniProtKB-UniRule"/>
</dbReference>
<evidence type="ECO:0000313" key="25">
    <source>
        <dbReference type="Proteomes" id="UP000582974"/>
    </source>
</evidence>
<dbReference type="InterPro" id="IPR023298">
    <property type="entry name" value="ATPase_P-typ_TM_dom_sf"/>
</dbReference>
<dbReference type="Gene3D" id="2.70.150.10">
    <property type="entry name" value="Calcium-transporting ATPase, cytoplasmic transduction domain A"/>
    <property type="match status" value="1"/>
</dbReference>
<keyword evidence="13" id="KW-0186">Copper</keyword>
<dbReference type="InterPro" id="IPR023299">
    <property type="entry name" value="ATPase_P-typ_cyto_dom_N"/>
</dbReference>
<accession>A0A838A053</accession>
<keyword evidence="4" id="KW-0813">Transport</keyword>
<dbReference type="Pfam" id="PF00702">
    <property type="entry name" value="Hydrolase"/>
    <property type="match status" value="1"/>
</dbReference>
<evidence type="ECO:0000256" key="4">
    <source>
        <dbReference type="ARBA" id="ARBA00022448"/>
    </source>
</evidence>
<comment type="function">
    <text evidence="19">Necessary for copper homeostasis and likely functions as a copper exporter. Also required for full virulence.</text>
</comment>
<comment type="caution">
    <text evidence="24">The sequence shown here is derived from an EMBL/GenBank/DDBJ whole genome shotgun (WGS) entry which is preliminary data.</text>
</comment>
<dbReference type="InterPro" id="IPR001757">
    <property type="entry name" value="P_typ_ATPase"/>
</dbReference>
<dbReference type="PANTHER" id="PTHR43520">
    <property type="entry name" value="ATP7, ISOFORM B"/>
    <property type="match status" value="1"/>
</dbReference>
<dbReference type="InterPro" id="IPR036412">
    <property type="entry name" value="HAD-like_sf"/>
</dbReference>
<dbReference type="SFLD" id="SFLDS00003">
    <property type="entry name" value="Haloacid_Dehalogenase"/>
    <property type="match status" value="1"/>
</dbReference>
<dbReference type="InterPro" id="IPR036163">
    <property type="entry name" value="HMA_dom_sf"/>
</dbReference>
<evidence type="ECO:0000256" key="1">
    <source>
        <dbReference type="ARBA" id="ARBA00004651"/>
    </source>
</evidence>
<dbReference type="SUPFAM" id="SSF55008">
    <property type="entry name" value="HMA, heavy metal-associated domain"/>
    <property type="match status" value="1"/>
</dbReference>
<dbReference type="InterPro" id="IPR023214">
    <property type="entry name" value="HAD_sf"/>
</dbReference>
<evidence type="ECO:0000256" key="21">
    <source>
        <dbReference type="ARBA" id="ARBA00069640"/>
    </source>
</evidence>
<feature type="transmembrane region" description="Helical" evidence="22">
    <location>
        <begin position="97"/>
        <end position="115"/>
    </location>
</feature>
<evidence type="ECO:0000256" key="20">
    <source>
        <dbReference type="ARBA" id="ARBA00068364"/>
    </source>
</evidence>
<feature type="transmembrane region" description="Helical" evidence="22">
    <location>
        <begin position="158"/>
        <end position="182"/>
    </location>
</feature>
<evidence type="ECO:0000256" key="7">
    <source>
        <dbReference type="ARBA" id="ARBA00022723"/>
    </source>
</evidence>
<keyword evidence="15 22" id="KW-0472">Membrane</keyword>
<dbReference type="SUPFAM" id="SSF56784">
    <property type="entry name" value="HAD-like"/>
    <property type="match status" value="1"/>
</dbReference>
<dbReference type="PRINTS" id="PR00119">
    <property type="entry name" value="CATATPASE"/>
</dbReference>
<feature type="domain" description="HMA" evidence="23">
    <location>
        <begin position="9"/>
        <end position="75"/>
    </location>
</feature>
<dbReference type="NCBIfam" id="TIGR01511">
    <property type="entry name" value="ATPase-IB1_Cu"/>
    <property type="match status" value="1"/>
</dbReference>
<dbReference type="PRINTS" id="PR00120">
    <property type="entry name" value="HATPASE"/>
</dbReference>
<evidence type="ECO:0000256" key="11">
    <source>
        <dbReference type="ARBA" id="ARBA00022967"/>
    </source>
</evidence>
<dbReference type="GO" id="GO:0016887">
    <property type="term" value="F:ATP hydrolysis activity"/>
    <property type="evidence" value="ECO:0007669"/>
    <property type="project" value="InterPro"/>
</dbReference>
<keyword evidence="7 22" id="KW-0479">Metal-binding</keyword>
<proteinExistence type="inferred from homology"/>
<evidence type="ECO:0000259" key="23">
    <source>
        <dbReference type="PROSITE" id="PS50846"/>
    </source>
</evidence>
<keyword evidence="14" id="KW-0406">Ion transport</keyword>
<evidence type="ECO:0000256" key="5">
    <source>
        <dbReference type="ARBA" id="ARBA00022475"/>
    </source>
</evidence>
<keyword evidence="25" id="KW-1185">Reference proteome</keyword>
<dbReference type="EMBL" id="JACCKD010000001">
    <property type="protein sequence ID" value="MBA0124443.1"/>
    <property type="molecule type" value="Genomic_DNA"/>
</dbReference>
<evidence type="ECO:0000256" key="9">
    <source>
        <dbReference type="ARBA" id="ARBA00022796"/>
    </source>
</evidence>
<gene>
    <name evidence="24" type="ORF">H0B56_02680</name>
</gene>
<dbReference type="SFLD" id="SFLDF00027">
    <property type="entry name" value="p-type_atpase"/>
    <property type="match status" value="1"/>
</dbReference>
<evidence type="ECO:0000256" key="15">
    <source>
        <dbReference type="ARBA" id="ARBA00023136"/>
    </source>
</evidence>
<dbReference type="SFLD" id="SFLDG00002">
    <property type="entry name" value="C1.7:_P-type_atpase_like"/>
    <property type="match status" value="1"/>
</dbReference>
<dbReference type="NCBIfam" id="TIGR01494">
    <property type="entry name" value="ATPase_P-type"/>
    <property type="match status" value="1"/>
</dbReference>
<keyword evidence="8 22" id="KW-0547">Nucleotide-binding</keyword>
<organism evidence="24 25">
    <name type="scientific">Haloechinothrix aidingensis</name>
    <dbReference type="NCBI Taxonomy" id="2752311"/>
    <lineage>
        <taxon>Bacteria</taxon>
        <taxon>Bacillati</taxon>
        <taxon>Actinomycetota</taxon>
        <taxon>Actinomycetes</taxon>
        <taxon>Pseudonocardiales</taxon>
        <taxon>Pseudonocardiaceae</taxon>
        <taxon>Haloechinothrix</taxon>
    </lineage>
</organism>
<feature type="transmembrane region" description="Helical" evidence="22">
    <location>
        <begin position="690"/>
        <end position="709"/>
    </location>
</feature>
<dbReference type="PANTHER" id="PTHR43520:SF8">
    <property type="entry name" value="P-TYPE CU(+) TRANSPORTER"/>
    <property type="match status" value="1"/>
</dbReference>
<dbReference type="Gene3D" id="3.40.1110.10">
    <property type="entry name" value="Calcium-transporting ATPase, cytoplasmic domain N"/>
    <property type="match status" value="1"/>
</dbReference>
<keyword evidence="12 22" id="KW-1133">Transmembrane helix</keyword>
<dbReference type="GO" id="GO:0005507">
    <property type="term" value="F:copper ion binding"/>
    <property type="evidence" value="ECO:0007669"/>
    <property type="project" value="TreeGrafter"/>
</dbReference>
<dbReference type="GO" id="GO:0043682">
    <property type="term" value="F:P-type divalent copper transporter activity"/>
    <property type="evidence" value="ECO:0007669"/>
    <property type="project" value="TreeGrafter"/>
</dbReference>
<dbReference type="NCBIfam" id="TIGR01525">
    <property type="entry name" value="ATPase-IB_hvy"/>
    <property type="match status" value="1"/>
</dbReference>
<reference evidence="24 25" key="1">
    <citation type="submission" date="2020-07" db="EMBL/GenBank/DDBJ databases">
        <title>Genome of Haloechinothrix sp.</title>
        <authorList>
            <person name="Tang S.-K."/>
            <person name="Yang L."/>
            <person name="Zhu W.-Y."/>
        </authorList>
    </citation>
    <scope>NUCLEOTIDE SEQUENCE [LARGE SCALE GENOMIC DNA]</scope>
    <source>
        <strain evidence="24 25">YIM 98757</strain>
    </source>
</reference>
<keyword evidence="6 22" id="KW-0812">Transmembrane</keyword>
<evidence type="ECO:0000256" key="17">
    <source>
        <dbReference type="ARBA" id="ARBA00037427"/>
    </source>
</evidence>
<evidence type="ECO:0000256" key="19">
    <source>
        <dbReference type="ARBA" id="ARBA00057500"/>
    </source>
</evidence>
<evidence type="ECO:0000256" key="22">
    <source>
        <dbReference type="RuleBase" id="RU362081"/>
    </source>
</evidence>
<dbReference type="CDD" id="cd00371">
    <property type="entry name" value="HMA"/>
    <property type="match status" value="1"/>
</dbReference>
<feature type="transmembrane region" description="Helical" evidence="22">
    <location>
        <begin position="346"/>
        <end position="368"/>
    </location>
</feature>
<dbReference type="GO" id="GO:0140581">
    <property type="term" value="F:P-type monovalent copper transporter activity"/>
    <property type="evidence" value="ECO:0007669"/>
    <property type="project" value="UniProtKB-EC"/>
</dbReference>
<evidence type="ECO:0000256" key="18">
    <source>
        <dbReference type="ARBA" id="ARBA00049289"/>
    </source>
</evidence>
<dbReference type="SUPFAM" id="SSF81653">
    <property type="entry name" value="Calcium ATPase, transduction domain A"/>
    <property type="match status" value="1"/>
</dbReference>
<feature type="transmembrane region" description="Helical" evidence="22">
    <location>
        <begin position="127"/>
        <end position="146"/>
    </location>
</feature>
<dbReference type="InterPro" id="IPR059000">
    <property type="entry name" value="ATPase_P-type_domA"/>
</dbReference>
<evidence type="ECO:0000256" key="10">
    <source>
        <dbReference type="ARBA" id="ARBA00022840"/>
    </source>
</evidence>
<dbReference type="InterPro" id="IPR027256">
    <property type="entry name" value="P-typ_ATPase_IB"/>
</dbReference>
<name>A0A838A053_9PSEU</name>
<evidence type="ECO:0000256" key="2">
    <source>
        <dbReference type="ARBA" id="ARBA00006024"/>
    </source>
</evidence>
<dbReference type="FunFam" id="2.70.150.10:FF:000020">
    <property type="entry name" value="Copper-exporting P-type ATPase A"/>
    <property type="match status" value="1"/>
</dbReference>
<dbReference type="AlphaFoldDB" id="A0A838A053"/>
<dbReference type="FunFam" id="3.40.50.1000:FF:000144">
    <property type="entry name" value="copper-transporting ATPase 1 isoform X2"/>
    <property type="match status" value="1"/>
</dbReference>
<dbReference type="SUPFAM" id="SSF81665">
    <property type="entry name" value="Calcium ATPase, transmembrane domain M"/>
    <property type="match status" value="1"/>
</dbReference>
<evidence type="ECO:0000256" key="16">
    <source>
        <dbReference type="ARBA" id="ARBA00033239"/>
    </source>
</evidence>
<comment type="similarity">
    <text evidence="2 22">Belongs to the cation transport ATPase (P-type) (TC 3.A.3) family. Type IB subfamily.</text>
</comment>
<dbReference type="FunFam" id="3.30.70.100:FF:000001">
    <property type="entry name" value="ATPase copper transporting beta"/>
    <property type="match status" value="1"/>
</dbReference>
<keyword evidence="9" id="KW-0187">Copper transport</keyword>
<dbReference type="PROSITE" id="PS50846">
    <property type="entry name" value="HMA_2"/>
    <property type="match status" value="1"/>
</dbReference>
<dbReference type="EC" id="7.2.2.8" evidence="3"/>
<dbReference type="Proteomes" id="UP000582974">
    <property type="component" value="Unassembled WGS sequence"/>
</dbReference>
<comment type="catalytic activity">
    <reaction evidence="18">
        <text>Cu(+)(in) + ATP + H2O = Cu(+)(out) + ADP + phosphate + H(+)</text>
        <dbReference type="Rhea" id="RHEA:25792"/>
        <dbReference type="ChEBI" id="CHEBI:15377"/>
        <dbReference type="ChEBI" id="CHEBI:15378"/>
        <dbReference type="ChEBI" id="CHEBI:30616"/>
        <dbReference type="ChEBI" id="CHEBI:43474"/>
        <dbReference type="ChEBI" id="CHEBI:49552"/>
        <dbReference type="ChEBI" id="CHEBI:456216"/>
        <dbReference type="EC" id="7.2.2.8"/>
    </reaction>
</comment>
<evidence type="ECO:0000256" key="14">
    <source>
        <dbReference type="ARBA" id="ARBA00023065"/>
    </source>
</evidence>
<dbReference type="Gene3D" id="3.30.70.100">
    <property type="match status" value="1"/>
</dbReference>
<dbReference type="GO" id="GO:0055070">
    <property type="term" value="P:copper ion homeostasis"/>
    <property type="evidence" value="ECO:0007669"/>
    <property type="project" value="TreeGrafter"/>
</dbReference>
<evidence type="ECO:0000256" key="6">
    <source>
        <dbReference type="ARBA" id="ARBA00022692"/>
    </source>
</evidence>
<keyword evidence="11" id="KW-1278">Translocase</keyword>
<dbReference type="InterPro" id="IPR044492">
    <property type="entry name" value="P_typ_ATPase_HD_dom"/>
</dbReference>
<comment type="subcellular location">
    <subcellularLocation>
        <location evidence="1">Cell membrane</location>
        <topology evidence="1">Multi-pass membrane protein</topology>
    </subcellularLocation>
</comment>
<dbReference type="Pfam" id="PF00122">
    <property type="entry name" value="E1-E2_ATPase"/>
    <property type="match status" value="1"/>
</dbReference>
<evidence type="ECO:0000256" key="3">
    <source>
        <dbReference type="ARBA" id="ARBA00012517"/>
    </source>
</evidence>
<feature type="transmembrane region" description="Helical" evidence="22">
    <location>
        <begin position="188"/>
        <end position="208"/>
    </location>
</feature>
<keyword evidence="10 22" id="KW-0067">ATP-binding</keyword>
<dbReference type="PROSITE" id="PS00154">
    <property type="entry name" value="ATPASE_E1_E2"/>
    <property type="match status" value="1"/>
</dbReference>
<feature type="transmembrane region" description="Helical" evidence="22">
    <location>
        <begin position="715"/>
        <end position="735"/>
    </location>
</feature>
<evidence type="ECO:0000256" key="12">
    <source>
        <dbReference type="ARBA" id="ARBA00022989"/>
    </source>
</evidence>
<keyword evidence="5 22" id="KW-1003">Cell membrane</keyword>